<dbReference type="GO" id="GO:0016829">
    <property type="term" value="F:lyase activity"/>
    <property type="evidence" value="ECO:0007669"/>
    <property type="project" value="UniProtKB-KW"/>
</dbReference>
<dbReference type="SUPFAM" id="SSF54593">
    <property type="entry name" value="Glyoxalase/Bleomycin resistance protein/Dihydroxybiphenyl dioxygenase"/>
    <property type="match status" value="1"/>
</dbReference>
<dbReference type="InterPro" id="IPR037523">
    <property type="entry name" value="VOC_core"/>
</dbReference>
<keyword evidence="2" id="KW-0560">Oxidoreductase</keyword>
<reference evidence="2 3" key="1">
    <citation type="submission" date="2020-07" db="EMBL/GenBank/DDBJ databases">
        <title>Genomic Encyclopedia of Type Strains, Phase IV (KMG-IV): sequencing the most valuable type-strain genomes for metagenomic binning, comparative biology and taxonomic classification.</title>
        <authorList>
            <person name="Goeker M."/>
        </authorList>
    </citation>
    <scope>NUCLEOTIDE SEQUENCE [LARGE SCALE GENOMIC DNA]</scope>
    <source>
        <strain evidence="2 3">DSM 45533</strain>
    </source>
</reference>
<protein>
    <submittedName>
        <fullName evidence="2">Catechol 2,3-dioxygenase-like lactoylglutathione lyase family enzyme</fullName>
    </submittedName>
</protein>
<dbReference type="PROSITE" id="PS51819">
    <property type="entry name" value="VOC"/>
    <property type="match status" value="1"/>
</dbReference>
<name>A0A7W0CHJ0_9ACTN</name>
<dbReference type="RefSeq" id="WP_181610128.1">
    <property type="nucleotide sequence ID" value="NZ_BAABAM010000002.1"/>
</dbReference>
<accession>A0A7W0CHJ0</accession>
<dbReference type="AlphaFoldDB" id="A0A7W0CHJ0"/>
<evidence type="ECO:0000259" key="1">
    <source>
        <dbReference type="PROSITE" id="PS51819"/>
    </source>
</evidence>
<dbReference type="InterPro" id="IPR029068">
    <property type="entry name" value="Glyas_Bleomycin-R_OHBP_Dase"/>
</dbReference>
<dbReference type="Pfam" id="PF00903">
    <property type="entry name" value="Glyoxalase"/>
    <property type="match status" value="1"/>
</dbReference>
<sequence>MNSVQITTAFLPVADPAASARWYSEALGFQVVSVDEWSAVLRCGSGSPTLTLMGPASGIAAAPGLAWATCNLAVADLDQARSELERHGCEPGDVEGSYEVCRFFTASDLDGNTLLVTDR</sequence>
<dbReference type="Proteomes" id="UP000530928">
    <property type="component" value="Unassembled WGS sequence"/>
</dbReference>
<gene>
    <name evidence="2" type="ORF">HNR30_002653</name>
</gene>
<dbReference type="EMBL" id="JACDUR010000003">
    <property type="protein sequence ID" value="MBA2891312.1"/>
    <property type="molecule type" value="Genomic_DNA"/>
</dbReference>
<keyword evidence="2" id="KW-0223">Dioxygenase</keyword>
<dbReference type="Gene3D" id="3.10.180.10">
    <property type="entry name" value="2,3-Dihydroxybiphenyl 1,2-Dioxygenase, domain 1"/>
    <property type="match status" value="1"/>
</dbReference>
<feature type="domain" description="VOC" evidence="1">
    <location>
        <begin position="3"/>
        <end position="119"/>
    </location>
</feature>
<evidence type="ECO:0000313" key="3">
    <source>
        <dbReference type="Proteomes" id="UP000530928"/>
    </source>
</evidence>
<organism evidence="2 3">
    <name type="scientific">Nonomuraea soli</name>
    <dbReference type="NCBI Taxonomy" id="1032476"/>
    <lineage>
        <taxon>Bacteria</taxon>
        <taxon>Bacillati</taxon>
        <taxon>Actinomycetota</taxon>
        <taxon>Actinomycetes</taxon>
        <taxon>Streptosporangiales</taxon>
        <taxon>Streptosporangiaceae</taxon>
        <taxon>Nonomuraea</taxon>
    </lineage>
</organism>
<dbReference type="CDD" id="cd06587">
    <property type="entry name" value="VOC"/>
    <property type="match status" value="1"/>
</dbReference>
<dbReference type="GO" id="GO:0051213">
    <property type="term" value="F:dioxygenase activity"/>
    <property type="evidence" value="ECO:0007669"/>
    <property type="project" value="UniProtKB-KW"/>
</dbReference>
<proteinExistence type="predicted"/>
<comment type="caution">
    <text evidence="2">The sequence shown here is derived from an EMBL/GenBank/DDBJ whole genome shotgun (WGS) entry which is preliminary data.</text>
</comment>
<dbReference type="InterPro" id="IPR004360">
    <property type="entry name" value="Glyas_Fos-R_dOase_dom"/>
</dbReference>
<evidence type="ECO:0000313" key="2">
    <source>
        <dbReference type="EMBL" id="MBA2891312.1"/>
    </source>
</evidence>
<keyword evidence="3" id="KW-1185">Reference proteome</keyword>
<keyword evidence="2" id="KW-0456">Lyase</keyword>